<dbReference type="EMBL" id="QICL01000004">
    <property type="protein sequence ID" value="PXV66753.1"/>
    <property type="molecule type" value="Genomic_DNA"/>
</dbReference>
<gene>
    <name evidence="2" type="ORF">CLV62_10413</name>
</gene>
<dbReference type="PANTHER" id="PTHR33990">
    <property type="entry name" value="PROTEIN YJDN-RELATED"/>
    <property type="match status" value="1"/>
</dbReference>
<dbReference type="OrthoDB" id="9795306at2"/>
<protein>
    <submittedName>
        <fullName evidence="2">PhnB protein</fullName>
    </submittedName>
</protein>
<keyword evidence="3" id="KW-1185">Reference proteome</keyword>
<proteinExistence type="predicted"/>
<reference evidence="2 3" key="1">
    <citation type="submission" date="2018-03" db="EMBL/GenBank/DDBJ databases">
        <title>Genomic Encyclopedia of Archaeal and Bacterial Type Strains, Phase II (KMG-II): from individual species to whole genera.</title>
        <authorList>
            <person name="Goeker M."/>
        </authorList>
    </citation>
    <scope>NUCLEOTIDE SEQUENCE [LARGE SCALE GENOMIC DNA]</scope>
    <source>
        <strain evidence="2 3">DSM 100214</strain>
    </source>
</reference>
<feature type="domain" description="PhnB-like" evidence="1">
    <location>
        <begin position="4"/>
        <end position="140"/>
    </location>
</feature>
<dbReference type="InterPro" id="IPR028973">
    <property type="entry name" value="PhnB-like"/>
</dbReference>
<dbReference type="CDD" id="cd06588">
    <property type="entry name" value="PhnB_like"/>
    <property type="match status" value="1"/>
</dbReference>
<dbReference type="AlphaFoldDB" id="A0A2V3PT07"/>
<dbReference type="PANTHER" id="PTHR33990:SF1">
    <property type="entry name" value="PROTEIN YJDN"/>
    <property type="match status" value="1"/>
</dbReference>
<dbReference type="Proteomes" id="UP000247973">
    <property type="component" value="Unassembled WGS sequence"/>
</dbReference>
<dbReference type="SUPFAM" id="SSF54593">
    <property type="entry name" value="Glyoxalase/Bleomycin resistance protein/Dihydroxybiphenyl dioxygenase"/>
    <property type="match status" value="1"/>
</dbReference>
<sequence>MTTAIQPYLTFNGYCEEAFNFYKSVFGGDFVHISRFGEMPPQEGISFPESFANKIMHVALPVNGQFMLFGSDNMEGGCGGPDLVVGNNISLSIQIDTKEEGDKIFAGLSAGGTVTMPMEVTFWNAYFGMFTDKFGINWMINVDLNPGECH</sequence>
<evidence type="ECO:0000313" key="3">
    <source>
        <dbReference type="Proteomes" id="UP000247973"/>
    </source>
</evidence>
<accession>A0A2V3PT07</accession>
<dbReference type="Pfam" id="PF06983">
    <property type="entry name" value="3-dmu-9_3-mt"/>
    <property type="match status" value="1"/>
</dbReference>
<evidence type="ECO:0000259" key="1">
    <source>
        <dbReference type="Pfam" id="PF06983"/>
    </source>
</evidence>
<dbReference type="Gene3D" id="3.10.180.10">
    <property type="entry name" value="2,3-Dihydroxybiphenyl 1,2-Dioxygenase, domain 1"/>
    <property type="match status" value="1"/>
</dbReference>
<dbReference type="InterPro" id="IPR029068">
    <property type="entry name" value="Glyas_Bleomycin-R_OHBP_Dase"/>
</dbReference>
<dbReference type="RefSeq" id="WP_110309720.1">
    <property type="nucleotide sequence ID" value="NZ_QICL01000004.1"/>
</dbReference>
<name>A0A2V3PT07_9BACT</name>
<comment type="caution">
    <text evidence="2">The sequence shown here is derived from an EMBL/GenBank/DDBJ whole genome shotgun (WGS) entry which is preliminary data.</text>
</comment>
<organism evidence="2 3">
    <name type="scientific">Dysgonomonas alginatilytica</name>
    <dbReference type="NCBI Taxonomy" id="1605892"/>
    <lineage>
        <taxon>Bacteria</taxon>
        <taxon>Pseudomonadati</taxon>
        <taxon>Bacteroidota</taxon>
        <taxon>Bacteroidia</taxon>
        <taxon>Bacteroidales</taxon>
        <taxon>Dysgonomonadaceae</taxon>
        <taxon>Dysgonomonas</taxon>
    </lineage>
</organism>
<evidence type="ECO:0000313" key="2">
    <source>
        <dbReference type="EMBL" id="PXV66753.1"/>
    </source>
</evidence>